<dbReference type="PANTHER" id="PTHR23028:SF53">
    <property type="entry name" value="ACYL_TRANSF_3 DOMAIN-CONTAINING PROTEIN"/>
    <property type="match status" value="1"/>
</dbReference>
<dbReference type="PANTHER" id="PTHR23028">
    <property type="entry name" value="ACETYLTRANSFERASE"/>
    <property type="match status" value="1"/>
</dbReference>
<comment type="caution">
    <text evidence="4">The sequence shown here is derived from an EMBL/GenBank/DDBJ whole genome shotgun (WGS) entry which is preliminary data.</text>
</comment>
<evidence type="ECO:0000313" key="5">
    <source>
        <dbReference type="Proteomes" id="UP000315677"/>
    </source>
</evidence>
<dbReference type="InterPro" id="IPR050879">
    <property type="entry name" value="Acyltransferase_3"/>
</dbReference>
<feature type="transmembrane region" description="Helical" evidence="1">
    <location>
        <begin position="185"/>
        <end position="205"/>
    </location>
</feature>
<feature type="transmembrane region" description="Helical" evidence="1">
    <location>
        <begin position="242"/>
        <end position="260"/>
    </location>
</feature>
<feature type="transmembrane region" description="Helical" evidence="1">
    <location>
        <begin position="87"/>
        <end position="106"/>
    </location>
</feature>
<keyword evidence="1" id="KW-0812">Transmembrane</keyword>
<feature type="transmembrane region" description="Helical" evidence="1">
    <location>
        <begin position="211"/>
        <end position="230"/>
    </location>
</feature>
<evidence type="ECO:0000313" key="4">
    <source>
        <dbReference type="EMBL" id="TQM03043.1"/>
    </source>
</evidence>
<dbReference type="RefSeq" id="WP_142062781.1">
    <property type="nucleotide sequence ID" value="NZ_VFPA01000006.1"/>
</dbReference>
<feature type="transmembrane region" description="Helical" evidence="1">
    <location>
        <begin position="297"/>
        <end position="315"/>
    </location>
</feature>
<evidence type="ECO:0000259" key="2">
    <source>
        <dbReference type="Pfam" id="PF01757"/>
    </source>
</evidence>
<dbReference type="EMBL" id="VFPA01000006">
    <property type="protein sequence ID" value="TQM03043.1"/>
    <property type="molecule type" value="Genomic_DNA"/>
</dbReference>
<keyword evidence="1" id="KW-0472">Membrane</keyword>
<feature type="transmembrane region" description="Helical" evidence="1">
    <location>
        <begin position="335"/>
        <end position="352"/>
    </location>
</feature>
<organism evidence="4 5">
    <name type="scientific">Pseudonocardia kunmingensis</name>
    <dbReference type="NCBI Taxonomy" id="630975"/>
    <lineage>
        <taxon>Bacteria</taxon>
        <taxon>Bacillati</taxon>
        <taxon>Actinomycetota</taxon>
        <taxon>Actinomycetes</taxon>
        <taxon>Pseudonocardiales</taxon>
        <taxon>Pseudonocardiaceae</taxon>
        <taxon>Pseudonocardia</taxon>
    </lineage>
</organism>
<dbReference type="Pfam" id="PF01757">
    <property type="entry name" value="Acyl_transf_3"/>
    <property type="match status" value="1"/>
</dbReference>
<keyword evidence="5" id="KW-1185">Reference proteome</keyword>
<evidence type="ECO:0000256" key="1">
    <source>
        <dbReference type="SAM" id="Phobius"/>
    </source>
</evidence>
<evidence type="ECO:0000259" key="3">
    <source>
        <dbReference type="Pfam" id="PF19040"/>
    </source>
</evidence>
<dbReference type="OrthoDB" id="3404679at2"/>
<reference evidence="4 5" key="1">
    <citation type="submission" date="2019-06" db="EMBL/GenBank/DDBJ databases">
        <title>Sequencing the genomes of 1000 actinobacteria strains.</title>
        <authorList>
            <person name="Klenk H.-P."/>
        </authorList>
    </citation>
    <scope>NUCLEOTIDE SEQUENCE [LARGE SCALE GENOMIC DNA]</scope>
    <source>
        <strain evidence="4 5">DSM 45301</strain>
    </source>
</reference>
<dbReference type="InterPro" id="IPR002656">
    <property type="entry name" value="Acyl_transf_3_dom"/>
</dbReference>
<keyword evidence="1" id="KW-1133">Transmembrane helix</keyword>
<protein>
    <submittedName>
        <fullName evidence="4">Peptidoglycan/LPS O-acetylase OafA/YrhL</fullName>
    </submittedName>
</protein>
<name>A0A543D113_9PSEU</name>
<feature type="transmembrane region" description="Helical" evidence="1">
    <location>
        <begin position="266"/>
        <end position="285"/>
    </location>
</feature>
<dbReference type="GO" id="GO:0009103">
    <property type="term" value="P:lipopolysaccharide biosynthetic process"/>
    <property type="evidence" value="ECO:0007669"/>
    <property type="project" value="TreeGrafter"/>
</dbReference>
<feature type="transmembrane region" description="Helical" evidence="1">
    <location>
        <begin position="373"/>
        <end position="391"/>
    </location>
</feature>
<feature type="domain" description="SGNH" evidence="3">
    <location>
        <begin position="452"/>
        <end position="671"/>
    </location>
</feature>
<dbReference type="GO" id="GO:0016747">
    <property type="term" value="F:acyltransferase activity, transferring groups other than amino-acyl groups"/>
    <property type="evidence" value="ECO:0007669"/>
    <property type="project" value="InterPro"/>
</dbReference>
<feature type="domain" description="Acyltransferase 3" evidence="2">
    <location>
        <begin position="24"/>
        <end position="351"/>
    </location>
</feature>
<dbReference type="GO" id="GO:0016020">
    <property type="term" value="C:membrane"/>
    <property type="evidence" value="ECO:0007669"/>
    <property type="project" value="TreeGrafter"/>
</dbReference>
<feature type="transmembrane region" description="Helical" evidence="1">
    <location>
        <begin position="150"/>
        <end position="173"/>
    </location>
</feature>
<gene>
    <name evidence="4" type="ORF">FB558_7690</name>
</gene>
<dbReference type="Proteomes" id="UP000315677">
    <property type="component" value="Unassembled WGS sequence"/>
</dbReference>
<accession>A0A543D113</accession>
<proteinExistence type="predicted"/>
<dbReference type="AlphaFoldDB" id="A0A543D113"/>
<dbReference type="Pfam" id="PF19040">
    <property type="entry name" value="SGNH"/>
    <property type="match status" value="1"/>
</dbReference>
<dbReference type="InterPro" id="IPR043968">
    <property type="entry name" value="SGNH"/>
</dbReference>
<sequence>MTPREQGAARPGAGPAAPAGYRPELQGLRALAVVLVVIYHVWINRVSGGVDVFFVVSGFLLTGQLVRSAERGDLDLRKRFSRTLLRLTPAASLVLVSTAVLAAFVLPEGRWSQTAREVVASALFLENWQLAADSVDYAARNNVASIAQHFWSLSVQGQFFLLWPLLIALVALACRQVPGRLRRSVTLALLGVFAASLLYSIELTITNQPLAYFHTLTRLWEFALGGLLALHGDRLVLTRRARVAAGWTGVLGLVACGALIPVATVFPGVAALWPTGCAALVLLAGRTGTRAGADRLLAGRAAGYLGDISYALYLWHWPLLVLYLQAWQVETPSPAAGALIIATSLVLAVLTHELVEQPVLRHGSSTARRGYRVAAVCTALVVVVAAAWQGVGALRSNTGADIGDTAYPGALALASDEEVEPAPLLPGPADVADDWLRLERWDCAPMTAFAWDVCALPMPPAEEGADEPEPPSRRIVVVGDSHAQQLTAALVPIAEQNNWQLIAMLRGGCPFSTVSEVDPDETECVDFNAAVADEITALQPDAVVTMATRDARVGQTEQIPAGFVEQWRRLDAQGIPVLALRDNPRFDHSIPDCVQTRPDDVAGCGVDRAEVYAPTPPWVDLPDVPPNVAFVDIADAVCDTDRCPPVIGNVLVYMDDNHLTATYSTSMSDLLAGQVQAGLGW</sequence>